<dbReference type="FunFam" id="3.40.50.720:FF:000084">
    <property type="entry name" value="Short-chain dehydrogenase reductase"/>
    <property type="match status" value="1"/>
</dbReference>
<sequence>MRSLATPHRGYPFLLASQVLLLLSLIATAAAYNLQNKRVLVTGSSGGIGRGIALELAQAGAHVLVHYNQRQDGARETARLIEERNGVCPGISQCDFSHPAHIHSLFQQIHGIWPEGIDVLVNNAGVVAKLAMEDDDDYVTEWRDTLNINLNAPRLLSHMAIKGMKQRGGGVIINVSSIHGEKSNEYMSAYAVSKAGLDMLTKSMAMEYAEHNIRVNAIAPGPVEVERTAEYFRNPRNLKDWTDKMLVDKVGSVQEVAQATMPLITNDWITGTVWQIDGGIMARGNLPQRERPPVQARKDAPPQARPNQPQEFGMPQQQNMQQGMPQQQGMRQDQGMPQQQGMRQDQGMPQQQGMRQDQGMPQQQGMRQDQGMPQQQGMGQEQGRMMPPPGGRNNPLQQSPPGGYQDRPLDQPTGEGFVPMQDQGDYMRNGGGANSIPGRDLGGRATAGQGYIPREGLDTGSGGGGPGQTYRKPIDGTGYQPEQARQGGPPQSIQPQDANTLRGTPLNAVDPYAPLTPLGGTSSPMDGTTGSGNTRKKGGPKRSSGLGGTSEPFQRPGENSGWGNSNWPNGPSF</sequence>
<name>A0A9N8DUW2_9STRA</name>
<dbReference type="EMBL" id="CAICTM010000375">
    <property type="protein sequence ID" value="CAB9509136.1"/>
    <property type="molecule type" value="Genomic_DNA"/>
</dbReference>
<feature type="compositionally biased region" description="Low complexity" evidence="3">
    <location>
        <begin position="556"/>
        <end position="573"/>
    </location>
</feature>
<evidence type="ECO:0000256" key="3">
    <source>
        <dbReference type="SAM" id="MobiDB-lite"/>
    </source>
</evidence>
<dbReference type="PANTHER" id="PTHR43639:SF1">
    <property type="entry name" value="SHORT-CHAIN DEHYDROGENASE_REDUCTASE FAMILY PROTEIN"/>
    <property type="match status" value="1"/>
</dbReference>
<dbReference type="Pfam" id="PF13561">
    <property type="entry name" value="adh_short_C2"/>
    <property type="match status" value="1"/>
</dbReference>
<feature type="compositionally biased region" description="Low complexity" evidence="3">
    <location>
        <begin position="313"/>
        <end position="385"/>
    </location>
</feature>
<evidence type="ECO:0000256" key="2">
    <source>
        <dbReference type="ARBA" id="ARBA00023002"/>
    </source>
</evidence>
<dbReference type="InterPro" id="IPR036291">
    <property type="entry name" value="NAD(P)-bd_dom_sf"/>
</dbReference>
<proteinExistence type="inferred from homology"/>
<organism evidence="5 6">
    <name type="scientific">Seminavis robusta</name>
    <dbReference type="NCBI Taxonomy" id="568900"/>
    <lineage>
        <taxon>Eukaryota</taxon>
        <taxon>Sar</taxon>
        <taxon>Stramenopiles</taxon>
        <taxon>Ochrophyta</taxon>
        <taxon>Bacillariophyta</taxon>
        <taxon>Bacillariophyceae</taxon>
        <taxon>Bacillariophycidae</taxon>
        <taxon>Naviculales</taxon>
        <taxon>Naviculaceae</taxon>
        <taxon>Seminavis</taxon>
    </lineage>
</organism>
<dbReference type="GO" id="GO:0016491">
    <property type="term" value="F:oxidoreductase activity"/>
    <property type="evidence" value="ECO:0007669"/>
    <property type="project" value="UniProtKB-KW"/>
</dbReference>
<reference evidence="5" key="1">
    <citation type="submission" date="2020-06" db="EMBL/GenBank/DDBJ databases">
        <authorList>
            <consortium name="Plant Systems Biology data submission"/>
        </authorList>
    </citation>
    <scope>NUCLEOTIDE SEQUENCE</scope>
    <source>
        <strain evidence="5">D6</strain>
    </source>
</reference>
<feature type="compositionally biased region" description="Polar residues" evidence="3">
    <location>
        <begin position="489"/>
        <end position="502"/>
    </location>
</feature>
<dbReference type="PANTHER" id="PTHR43639">
    <property type="entry name" value="OXIDOREDUCTASE, SHORT-CHAIN DEHYDROGENASE/REDUCTASE FAMILY (AFU_ORTHOLOGUE AFUA_5G02870)"/>
    <property type="match status" value="1"/>
</dbReference>
<dbReference type="InterPro" id="IPR020904">
    <property type="entry name" value="Sc_DH/Rdtase_CS"/>
</dbReference>
<keyword evidence="2" id="KW-0560">Oxidoreductase</keyword>
<feature type="region of interest" description="Disordered" evidence="3">
    <location>
        <begin position="283"/>
        <end position="573"/>
    </location>
</feature>
<feature type="chain" id="PRO_5040439107" evidence="4">
    <location>
        <begin position="32"/>
        <end position="573"/>
    </location>
</feature>
<evidence type="ECO:0000256" key="4">
    <source>
        <dbReference type="SAM" id="SignalP"/>
    </source>
</evidence>
<dbReference type="InterPro" id="IPR002347">
    <property type="entry name" value="SDR_fam"/>
</dbReference>
<evidence type="ECO:0000256" key="1">
    <source>
        <dbReference type="ARBA" id="ARBA00006484"/>
    </source>
</evidence>
<dbReference type="AlphaFoldDB" id="A0A9N8DUW2"/>
<dbReference type="SUPFAM" id="SSF51735">
    <property type="entry name" value="NAD(P)-binding Rossmann-fold domains"/>
    <property type="match status" value="1"/>
</dbReference>
<comment type="similarity">
    <text evidence="1">Belongs to the short-chain dehydrogenases/reductases (SDR) family.</text>
</comment>
<accession>A0A9N8DUW2</accession>
<dbReference type="Proteomes" id="UP001153069">
    <property type="component" value="Unassembled WGS sequence"/>
</dbReference>
<dbReference type="OrthoDB" id="1393670at2759"/>
<feature type="compositionally biased region" description="Basic and acidic residues" evidence="3">
    <location>
        <begin position="288"/>
        <end position="300"/>
    </location>
</feature>
<gene>
    <name evidence="5" type="ORF">SEMRO_376_G129790.1</name>
</gene>
<dbReference type="PRINTS" id="PR00080">
    <property type="entry name" value="SDRFAMILY"/>
</dbReference>
<protein>
    <submittedName>
        <fullName evidence="5">5-keto-D-gluconate 5-reductase</fullName>
    </submittedName>
</protein>
<keyword evidence="6" id="KW-1185">Reference proteome</keyword>
<keyword evidence="4" id="KW-0732">Signal</keyword>
<feature type="compositionally biased region" description="Polar residues" evidence="3">
    <location>
        <begin position="519"/>
        <end position="533"/>
    </location>
</feature>
<comment type="caution">
    <text evidence="5">The sequence shown here is derived from an EMBL/GenBank/DDBJ whole genome shotgun (WGS) entry which is preliminary data.</text>
</comment>
<evidence type="ECO:0000313" key="6">
    <source>
        <dbReference type="Proteomes" id="UP001153069"/>
    </source>
</evidence>
<dbReference type="PROSITE" id="PS00061">
    <property type="entry name" value="ADH_SHORT"/>
    <property type="match status" value="1"/>
</dbReference>
<dbReference type="Gene3D" id="3.40.50.720">
    <property type="entry name" value="NAD(P)-binding Rossmann-like Domain"/>
    <property type="match status" value="1"/>
</dbReference>
<feature type="signal peptide" evidence="4">
    <location>
        <begin position="1"/>
        <end position="31"/>
    </location>
</feature>
<evidence type="ECO:0000313" key="5">
    <source>
        <dbReference type="EMBL" id="CAB9509136.1"/>
    </source>
</evidence>
<dbReference type="CDD" id="cd05233">
    <property type="entry name" value="SDR_c"/>
    <property type="match status" value="1"/>
</dbReference>
<dbReference type="PRINTS" id="PR00081">
    <property type="entry name" value="GDHRDH"/>
</dbReference>